<keyword evidence="1 2" id="KW-0597">Phosphoprotein</keyword>
<organism evidence="4 5">
    <name type="scientific">Polaribacter butkevichii</name>
    <dbReference type="NCBI Taxonomy" id="218490"/>
    <lineage>
        <taxon>Bacteria</taxon>
        <taxon>Pseudomonadati</taxon>
        <taxon>Bacteroidota</taxon>
        <taxon>Flavobacteriia</taxon>
        <taxon>Flavobacteriales</taxon>
        <taxon>Flavobacteriaceae</taxon>
    </lineage>
</organism>
<dbReference type="InterPro" id="IPR011006">
    <property type="entry name" value="CheY-like_superfamily"/>
</dbReference>
<evidence type="ECO:0000313" key="5">
    <source>
        <dbReference type="Proteomes" id="UP000247345"/>
    </source>
</evidence>
<protein>
    <recommendedName>
        <fullName evidence="3">Response regulatory domain-containing protein</fullName>
    </recommendedName>
</protein>
<dbReference type="GO" id="GO:0000160">
    <property type="term" value="P:phosphorelay signal transduction system"/>
    <property type="evidence" value="ECO:0007669"/>
    <property type="project" value="InterPro"/>
</dbReference>
<dbReference type="AlphaFoldDB" id="A0A2P6C7M5"/>
<proteinExistence type="predicted"/>
<dbReference type="SUPFAM" id="SSF52172">
    <property type="entry name" value="CheY-like"/>
    <property type="match status" value="1"/>
</dbReference>
<gene>
    <name evidence="4" type="ORF">BTO14_12955</name>
</gene>
<dbReference type="PANTHER" id="PTHR44591">
    <property type="entry name" value="STRESS RESPONSE REGULATOR PROTEIN 1"/>
    <property type="match status" value="1"/>
</dbReference>
<feature type="domain" description="Response regulatory" evidence="3">
    <location>
        <begin position="7"/>
        <end position="120"/>
    </location>
</feature>
<dbReference type="PANTHER" id="PTHR44591:SF3">
    <property type="entry name" value="RESPONSE REGULATORY DOMAIN-CONTAINING PROTEIN"/>
    <property type="match status" value="1"/>
</dbReference>
<dbReference type="Pfam" id="PF00072">
    <property type="entry name" value="Response_reg"/>
    <property type="match status" value="1"/>
</dbReference>
<sequence length="120" mass="13549">MKSTLSNLLIVEDNSFIGKSIVNAAKKNKGIKHIHLTEFLQEAIALFSTTNYDLVILDLKLPDGNGIELLKMLKEKQIETKVFVFSVSIELKSYCLKYGVCTFFDKTKDFDQLIEAITNA</sequence>
<accession>A0A2P6C7M5</accession>
<reference evidence="4 5" key="1">
    <citation type="submission" date="2016-12" db="EMBL/GenBank/DDBJ databases">
        <title>Trade-off between light-utilization and light-protection in marine flavobacteria.</title>
        <authorList>
            <person name="Kumagai Y."/>
            <person name="Yoshizawa S."/>
            <person name="Kogure K."/>
            <person name="Iwasaki W."/>
        </authorList>
    </citation>
    <scope>NUCLEOTIDE SEQUENCE [LARGE SCALE GENOMIC DNA]</scope>
    <source>
        <strain evidence="4 5">KCTC 12100</strain>
    </source>
</reference>
<dbReference type="Proteomes" id="UP000247345">
    <property type="component" value="Unassembled WGS sequence"/>
</dbReference>
<evidence type="ECO:0000256" key="2">
    <source>
        <dbReference type="PROSITE-ProRule" id="PRU00169"/>
    </source>
</evidence>
<keyword evidence="5" id="KW-1185">Reference proteome</keyword>
<dbReference type="InterPro" id="IPR001789">
    <property type="entry name" value="Sig_transdc_resp-reg_receiver"/>
</dbReference>
<dbReference type="CDD" id="cd00156">
    <property type="entry name" value="REC"/>
    <property type="match status" value="1"/>
</dbReference>
<evidence type="ECO:0000313" key="4">
    <source>
        <dbReference type="EMBL" id="PQJ68947.1"/>
    </source>
</evidence>
<dbReference type="InterPro" id="IPR050595">
    <property type="entry name" value="Bact_response_regulator"/>
</dbReference>
<dbReference type="RefSeq" id="WP_170062921.1">
    <property type="nucleotide sequence ID" value="NZ_CP150661.1"/>
</dbReference>
<evidence type="ECO:0000259" key="3">
    <source>
        <dbReference type="PROSITE" id="PS50110"/>
    </source>
</evidence>
<dbReference type="Gene3D" id="3.40.50.2300">
    <property type="match status" value="1"/>
</dbReference>
<evidence type="ECO:0000256" key="1">
    <source>
        <dbReference type="ARBA" id="ARBA00022553"/>
    </source>
</evidence>
<dbReference type="PROSITE" id="PS50110">
    <property type="entry name" value="RESPONSE_REGULATORY"/>
    <property type="match status" value="1"/>
</dbReference>
<feature type="modified residue" description="4-aspartylphosphate" evidence="2">
    <location>
        <position position="58"/>
    </location>
</feature>
<dbReference type="EMBL" id="MSCK01000002">
    <property type="protein sequence ID" value="PQJ68947.1"/>
    <property type="molecule type" value="Genomic_DNA"/>
</dbReference>
<dbReference type="SMART" id="SM00448">
    <property type="entry name" value="REC"/>
    <property type="match status" value="1"/>
</dbReference>
<comment type="caution">
    <text evidence="4">The sequence shown here is derived from an EMBL/GenBank/DDBJ whole genome shotgun (WGS) entry which is preliminary data.</text>
</comment>
<name>A0A2P6C7M5_9FLAO</name>